<gene>
    <name evidence="2" type="ORF">DSM19430T_04650</name>
</gene>
<protein>
    <submittedName>
        <fullName evidence="2">CcmD family protein</fullName>
    </submittedName>
</protein>
<sequence length="50" mass="5878">MESSSWLLMANIAIWLGIGSYLCLLAHTQKQLDRRIRQMELLNTESQREE</sequence>
<evidence type="ECO:0000313" key="3">
    <source>
        <dbReference type="Proteomes" id="UP000503820"/>
    </source>
</evidence>
<dbReference type="AlphaFoldDB" id="A0A7J0BRD8"/>
<keyword evidence="1" id="KW-0472">Membrane</keyword>
<dbReference type="RefSeq" id="WP_174408455.1">
    <property type="nucleotide sequence ID" value="NZ_BLVP01000001.1"/>
</dbReference>
<keyword evidence="1" id="KW-1133">Transmembrane helix</keyword>
<proteinExistence type="predicted"/>
<organism evidence="2 3">
    <name type="scientific">Desulfovibrio psychrotolerans</name>
    <dbReference type="NCBI Taxonomy" id="415242"/>
    <lineage>
        <taxon>Bacteria</taxon>
        <taxon>Pseudomonadati</taxon>
        <taxon>Thermodesulfobacteriota</taxon>
        <taxon>Desulfovibrionia</taxon>
        <taxon>Desulfovibrionales</taxon>
        <taxon>Desulfovibrionaceae</taxon>
        <taxon>Desulfovibrio</taxon>
    </lineage>
</organism>
<evidence type="ECO:0000256" key="1">
    <source>
        <dbReference type="SAM" id="Phobius"/>
    </source>
</evidence>
<reference evidence="2 3" key="1">
    <citation type="submission" date="2020-05" db="EMBL/GenBank/DDBJ databases">
        <title>Draft genome sequence of Desulfovibrio psychrotolerans JS1T.</title>
        <authorList>
            <person name="Ueno A."/>
            <person name="Tamazawa S."/>
            <person name="Tamamura S."/>
            <person name="Murakami T."/>
            <person name="Kiyama T."/>
            <person name="Inomata H."/>
            <person name="Amano Y."/>
            <person name="Miyakawa K."/>
            <person name="Tamaki H."/>
            <person name="Naganuma T."/>
            <person name="Kaneko K."/>
        </authorList>
    </citation>
    <scope>NUCLEOTIDE SEQUENCE [LARGE SCALE GENOMIC DNA]</scope>
    <source>
        <strain evidence="2 3">JS1</strain>
    </source>
</reference>
<feature type="transmembrane region" description="Helical" evidence="1">
    <location>
        <begin position="6"/>
        <end position="27"/>
    </location>
</feature>
<dbReference type="NCBIfam" id="TIGR04391">
    <property type="entry name" value="CcmD_alt_fam"/>
    <property type="match status" value="1"/>
</dbReference>
<comment type="caution">
    <text evidence="2">The sequence shown here is derived from an EMBL/GenBank/DDBJ whole genome shotgun (WGS) entry which is preliminary data.</text>
</comment>
<name>A0A7J0BRD8_9BACT</name>
<keyword evidence="3" id="KW-1185">Reference proteome</keyword>
<evidence type="ECO:0000313" key="2">
    <source>
        <dbReference type="EMBL" id="GFM35781.1"/>
    </source>
</evidence>
<keyword evidence="1" id="KW-0812">Transmembrane</keyword>
<dbReference type="EMBL" id="BLVP01000001">
    <property type="protein sequence ID" value="GFM35781.1"/>
    <property type="molecule type" value="Genomic_DNA"/>
</dbReference>
<dbReference type="InterPro" id="IPR030888">
    <property type="entry name" value="Put_ccm"/>
</dbReference>
<accession>A0A7J0BRD8</accession>
<dbReference type="Proteomes" id="UP000503820">
    <property type="component" value="Unassembled WGS sequence"/>
</dbReference>